<dbReference type="Proteomes" id="UP000422837">
    <property type="component" value="Chromosome"/>
</dbReference>
<organism evidence="1 2">
    <name type="scientific">Enterococcus casseliflavus</name>
    <name type="common">Enterococcus flavescens</name>
    <dbReference type="NCBI Taxonomy" id="37734"/>
    <lineage>
        <taxon>Bacteria</taxon>
        <taxon>Bacillati</taxon>
        <taxon>Bacillota</taxon>
        <taxon>Bacilli</taxon>
        <taxon>Lactobacillales</taxon>
        <taxon>Enterococcaceae</taxon>
        <taxon>Enterococcus</taxon>
    </lineage>
</organism>
<evidence type="ECO:0008006" key="3">
    <source>
        <dbReference type="Google" id="ProtNLM"/>
    </source>
</evidence>
<dbReference type="EMBL" id="CP046123">
    <property type="protein sequence ID" value="QGN29966.1"/>
    <property type="molecule type" value="Genomic_DNA"/>
</dbReference>
<sequence length="108" mass="11385">MYVKPIKTAEQLNFLASATFQNFTYQADKSFEAGEIYPANDDTALGIVFNSVTVDADTGSQPVAILVGGYVLADRLPEAPTDAAITALKNITFLDANKKPKVAAGGGE</sequence>
<accession>A0ABD6Z0N1</accession>
<dbReference type="RefSeq" id="WP_010749487.1">
    <property type="nucleotide sequence ID" value="NZ_CABGTX010000007.1"/>
</dbReference>
<dbReference type="AlphaFoldDB" id="A0ABD6Z0N1"/>
<reference evidence="1 2" key="1">
    <citation type="submission" date="2019-11" db="EMBL/GenBank/DDBJ databases">
        <title>Detection and genome characteristic of a blood enterococcus casselifavus isolate from Zhengzhou,china.</title>
        <authorList>
            <person name="Wen P."/>
        </authorList>
    </citation>
    <scope>NUCLEOTIDE SEQUENCE [LARGE SCALE GENOMIC DNA]</scope>
    <source>
        <strain evidence="1 2">EC291</strain>
    </source>
</reference>
<protein>
    <recommendedName>
        <fullName evidence="3">Phage protein</fullName>
    </recommendedName>
</protein>
<gene>
    <name evidence="1" type="ORF">GFU50_10780</name>
</gene>
<evidence type="ECO:0000313" key="1">
    <source>
        <dbReference type="EMBL" id="QGN29966.1"/>
    </source>
</evidence>
<evidence type="ECO:0000313" key="2">
    <source>
        <dbReference type="Proteomes" id="UP000422837"/>
    </source>
</evidence>
<proteinExistence type="predicted"/>
<name>A0ABD6Z0N1_ENTCA</name>